<gene>
    <name evidence="1" type="ORF">VCS650_LOCUS23005</name>
</gene>
<dbReference type="GO" id="GO:0070129">
    <property type="term" value="P:regulation of mitochondrial translation"/>
    <property type="evidence" value="ECO:0007669"/>
    <property type="project" value="TreeGrafter"/>
</dbReference>
<reference evidence="1" key="1">
    <citation type="submission" date="2021-02" db="EMBL/GenBank/DDBJ databases">
        <authorList>
            <person name="Nowell W R."/>
        </authorList>
    </citation>
    <scope>NUCLEOTIDE SEQUENCE</scope>
</reference>
<dbReference type="PANTHER" id="PTHR46669:SF1">
    <property type="entry name" value="LEUCINE-RICH PPR MOTIF-CONTAINING PROTEIN, MITOCHONDRIAL"/>
    <property type="match status" value="1"/>
</dbReference>
<evidence type="ECO:0000313" key="2">
    <source>
        <dbReference type="Proteomes" id="UP000663891"/>
    </source>
</evidence>
<evidence type="ECO:0000313" key="1">
    <source>
        <dbReference type="EMBL" id="CAF1154616.1"/>
    </source>
</evidence>
<dbReference type="InterPro" id="IPR011990">
    <property type="entry name" value="TPR-like_helical_dom_sf"/>
</dbReference>
<name>A0A814T7R1_9BILA</name>
<dbReference type="Gene3D" id="1.25.40.10">
    <property type="entry name" value="Tetratricopeptide repeat domain"/>
    <property type="match status" value="1"/>
</dbReference>
<comment type="caution">
    <text evidence="1">The sequence shown here is derived from an EMBL/GenBank/DDBJ whole genome shotgun (WGS) entry which is preliminary data.</text>
</comment>
<accession>A0A814T7R1</accession>
<sequence length="1227" mass="144025">MFALRLSAFLRRPSFFQIRSACLATNNSMQRIHSSQATRLDLDQLLERLDGEAHRRGRLNPGLVRGAIRKAALELNTINSTQALLLIRCTGSLLITELPHQRQQVLDHMMSIFKQKNVTFDVTHYNSYMRVSLQNNSFFDPMKILETMKKIHISPNLTSFRLFIECYARQGQSDDIQKILNEMKLANYNIEPLILTHLLNSYARKGDIERVENLYKLFNELELKPISETYEQFIIGYLKQKQINQAKKYFVENVSKMDNESLFRLIVICAECKQKDLFELVINSIDKNSLADICIQYILCATELLNGNLDDYAFLLVESFPKRDETLRFDVINLTLLNLLKLRLPSHHFRPFSTSTIDDINQNLESSIDYQCTRELVTDKQLNHFRQSILKRTENFVDKKDRWLAIHQLLYHAYQNNLPLPYIYATYDTMRQQNYEFRAHYIRPILAKLPRIYMNNSKEITNQTHKLLNYLQENFSIKYDNEIIDILVGHLFDQCHLKPLDIALLFKNVKINLNNYWSNLYLSSLKRINIELLNSLTKFINTNKTIRFEYTSIIREQTIQAMQSLINQLSIDYNTTNSDEIFNHLKIIINFLDVINKRFVKNPNDIIALNDCVIINIMDWFLDKEQKQSVDLLKKVLNLFKQHSQTIILTNETKEKIYKQLGITSLNEVNDQLIKSFTQDQKIGTSTQSSSLLNDPLSSDDSSDIYIKTTKTLRNFTIDELEDHLVELKRKNMNTSGIISKLLTKYCTECLDSERTTAIPVQESYKKRVAELETIYFDKKQTSGFPSLGVIAILIDYYSRVELNLDKVLSYINLSNEIDRKFKLDPHKCVSVIRLLIRKNSFDKAIELIDSLGQYDVVPNYMYRRIRDLLLDAYILLNFEQFQNLVNKLLKNNYVDPSSTVLSLIVRKSYQDNGPLQAFETIKNILVQWNNLVGMFPIIRKLLRDDCTEELKQVLIKIGKIRSRTYAYEQLAFALIHERRLSEAVKVCQHISRATFEEHCQRYVRELFFIPTDIQNNDDESISSNNLVTNDIYESNHVFDTNTISLVNFIDYIEQYPSITRHLSIDTLFYSLFKAYEKINRLDEFTKLMRNYSSKYIRHLSSKTKDAFSQAGVTLQIKSLVNFIDYIEQYPSITRHLSIDTLFYSLFKAYEKINRLDEFTKLMRNYSSKYIRHLSSKTKDAFSQAGITLQIKSLSSPKQSIKHNHKHERFLHDHDYEDDSHSQQNSF</sequence>
<protein>
    <submittedName>
        <fullName evidence="1">Uncharacterized protein</fullName>
    </submittedName>
</protein>
<dbReference type="GO" id="GO:0005634">
    <property type="term" value="C:nucleus"/>
    <property type="evidence" value="ECO:0007669"/>
    <property type="project" value="TreeGrafter"/>
</dbReference>
<dbReference type="Pfam" id="PF01535">
    <property type="entry name" value="PPR"/>
    <property type="match status" value="1"/>
</dbReference>
<dbReference type="EMBL" id="CAJNON010000265">
    <property type="protein sequence ID" value="CAF1154616.1"/>
    <property type="molecule type" value="Genomic_DNA"/>
</dbReference>
<dbReference type="Pfam" id="PF13812">
    <property type="entry name" value="PPR_3"/>
    <property type="match status" value="1"/>
</dbReference>
<dbReference type="InterPro" id="IPR033490">
    <property type="entry name" value="LRP130"/>
</dbReference>
<organism evidence="1 2">
    <name type="scientific">Adineta steineri</name>
    <dbReference type="NCBI Taxonomy" id="433720"/>
    <lineage>
        <taxon>Eukaryota</taxon>
        <taxon>Metazoa</taxon>
        <taxon>Spiralia</taxon>
        <taxon>Gnathifera</taxon>
        <taxon>Rotifera</taxon>
        <taxon>Eurotatoria</taxon>
        <taxon>Bdelloidea</taxon>
        <taxon>Adinetida</taxon>
        <taxon>Adinetidae</taxon>
        <taxon>Adineta</taxon>
    </lineage>
</organism>
<dbReference type="GO" id="GO:0003730">
    <property type="term" value="F:mRNA 3'-UTR binding"/>
    <property type="evidence" value="ECO:0007669"/>
    <property type="project" value="TreeGrafter"/>
</dbReference>
<dbReference type="PANTHER" id="PTHR46669">
    <property type="entry name" value="LEUCINE-RICH PPR MOTIF-CONTAINING PROTEIN, MITOCHONDRIAL"/>
    <property type="match status" value="1"/>
</dbReference>
<dbReference type="OrthoDB" id="185373at2759"/>
<dbReference type="Proteomes" id="UP000663891">
    <property type="component" value="Unassembled WGS sequence"/>
</dbReference>
<dbReference type="InterPro" id="IPR002885">
    <property type="entry name" value="PPR_rpt"/>
</dbReference>
<dbReference type="GO" id="GO:0005739">
    <property type="term" value="C:mitochondrion"/>
    <property type="evidence" value="ECO:0007669"/>
    <property type="project" value="TreeGrafter"/>
</dbReference>
<proteinExistence type="predicted"/>
<dbReference type="AlphaFoldDB" id="A0A814T7R1"/>